<evidence type="ECO:0000313" key="6">
    <source>
        <dbReference type="EMBL" id="BBU69734.1"/>
    </source>
</evidence>
<dbReference type="PANTHER" id="PTHR32120:SF11">
    <property type="entry name" value="SMALL RIBOSOMAL SUBUNIT BIOGENESIS GTPASE RSGA 1, MITOCHONDRIAL-RELATED"/>
    <property type="match status" value="1"/>
</dbReference>
<keyword evidence="3" id="KW-0694">RNA-binding</keyword>
<dbReference type="GO" id="GO:0005525">
    <property type="term" value="F:GTP binding"/>
    <property type="evidence" value="ECO:0007669"/>
    <property type="project" value="UniProtKB-UniRule"/>
</dbReference>
<dbReference type="RefSeq" id="WP_162049583.1">
    <property type="nucleotide sequence ID" value="NZ_AP022345.1"/>
</dbReference>
<keyword evidence="3" id="KW-0690">Ribosome biogenesis</keyword>
<keyword evidence="3" id="KW-0479">Metal-binding</keyword>
<feature type="binding site" evidence="3">
    <location>
        <position position="264"/>
    </location>
    <ligand>
        <name>Zn(2+)</name>
        <dbReference type="ChEBI" id="CHEBI:29105"/>
    </ligand>
</feature>
<organism evidence="6 7">
    <name type="scientific">Fluviibacter phosphoraccumulans</name>
    <dbReference type="NCBI Taxonomy" id="1751046"/>
    <lineage>
        <taxon>Bacteria</taxon>
        <taxon>Pseudomonadati</taxon>
        <taxon>Pseudomonadota</taxon>
        <taxon>Betaproteobacteria</taxon>
        <taxon>Rhodocyclales</taxon>
        <taxon>Fluviibacteraceae</taxon>
        <taxon>Fluviibacter</taxon>
    </lineage>
</organism>
<dbReference type="PROSITE" id="PS51721">
    <property type="entry name" value="G_CP"/>
    <property type="match status" value="1"/>
</dbReference>
<evidence type="ECO:0000259" key="4">
    <source>
        <dbReference type="PROSITE" id="PS50936"/>
    </source>
</evidence>
<feature type="binding site" evidence="3">
    <location>
        <position position="257"/>
    </location>
    <ligand>
        <name>Zn(2+)</name>
        <dbReference type="ChEBI" id="CHEBI:29105"/>
    </ligand>
</feature>
<dbReference type="GO" id="GO:0005737">
    <property type="term" value="C:cytoplasm"/>
    <property type="evidence" value="ECO:0007669"/>
    <property type="project" value="UniProtKB-SubCell"/>
</dbReference>
<feature type="binding site" evidence="3">
    <location>
        <position position="270"/>
    </location>
    <ligand>
        <name>Zn(2+)</name>
        <dbReference type="ChEBI" id="CHEBI:29105"/>
    </ligand>
</feature>
<keyword evidence="3" id="KW-0378">Hydrolase</keyword>
<dbReference type="PANTHER" id="PTHR32120">
    <property type="entry name" value="SMALL RIBOSOMAL SUBUNIT BIOGENESIS GTPASE RSGA"/>
    <property type="match status" value="1"/>
</dbReference>
<feature type="domain" description="CP-type G" evidence="5">
    <location>
        <begin position="74"/>
        <end position="233"/>
    </location>
</feature>
<dbReference type="HAMAP" id="MF_01820">
    <property type="entry name" value="GTPase_RsgA"/>
    <property type="match status" value="1"/>
</dbReference>
<dbReference type="Proteomes" id="UP000463961">
    <property type="component" value="Chromosome"/>
</dbReference>
<dbReference type="InterPro" id="IPR027417">
    <property type="entry name" value="P-loop_NTPase"/>
</dbReference>
<keyword evidence="3" id="KW-0963">Cytoplasm</keyword>
<dbReference type="EC" id="3.6.1.-" evidence="3"/>
<feature type="binding site" evidence="3">
    <location>
        <begin position="123"/>
        <end position="126"/>
    </location>
    <ligand>
        <name>GTP</name>
        <dbReference type="ChEBI" id="CHEBI:37565"/>
    </ligand>
</feature>
<dbReference type="AlphaFoldDB" id="A0A7R6R5V5"/>
<accession>A0A7R6R5V5</accession>
<dbReference type="SUPFAM" id="SSF52540">
    <property type="entry name" value="P-loop containing nucleoside triphosphate hydrolases"/>
    <property type="match status" value="1"/>
</dbReference>
<keyword evidence="2 3" id="KW-0342">GTP-binding</keyword>
<dbReference type="InterPro" id="IPR030378">
    <property type="entry name" value="G_CP_dom"/>
</dbReference>
<dbReference type="Gene3D" id="1.10.40.50">
    <property type="entry name" value="Probable gtpase engc, domain 3"/>
    <property type="match status" value="1"/>
</dbReference>
<comment type="subunit">
    <text evidence="3">Monomer. Associates with 30S ribosomal subunit, binds 16S rRNA.</text>
</comment>
<dbReference type="NCBIfam" id="TIGR00157">
    <property type="entry name" value="ribosome small subunit-dependent GTPase A"/>
    <property type="match status" value="1"/>
</dbReference>
<evidence type="ECO:0000256" key="1">
    <source>
        <dbReference type="ARBA" id="ARBA00022741"/>
    </source>
</evidence>
<comment type="function">
    <text evidence="3">One of several proteins that assist in the late maturation steps of the functional core of the 30S ribosomal subunit. Helps release RbfA from mature subunits. May play a role in the assembly of ribosomal proteins into the subunit. Circularly permuted GTPase that catalyzes slow GTP hydrolysis, GTPase activity is stimulated by the 30S ribosomal subunit.</text>
</comment>
<evidence type="ECO:0000256" key="2">
    <source>
        <dbReference type="ARBA" id="ARBA00023134"/>
    </source>
</evidence>
<evidence type="ECO:0000313" key="7">
    <source>
        <dbReference type="Proteomes" id="UP000463961"/>
    </source>
</evidence>
<evidence type="ECO:0000259" key="5">
    <source>
        <dbReference type="PROSITE" id="PS51721"/>
    </source>
</evidence>
<dbReference type="GO" id="GO:0019843">
    <property type="term" value="F:rRNA binding"/>
    <property type="evidence" value="ECO:0007669"/>
    <property type="project" value="UniProtKB-KW"/>
</dbReference>
<proteinExistence type="inferred from homology"/>
<keyword evidence="1 3" id="KW-0547">Nucleotide-binding</keyword>
<dbReference type="InterPro" id="IPR004881">
    <property type="entry name" value="Ribosome_biogen_GTPase_RsgA"/>
</dbReference>
<dbReference type="GO" id="GO:0003924">
    <property type="term" value="F:GTPase activity"/>
    <property type="evidence" value="ECO:0007669"/>
    <property type="project" value="UniProtKB-UniRule"/>
</dbReference>
<keyword evidence="3" id="KW-0862">Zinc</keyword>
<keyword evidence="3" id="KW-0699">rRNA-binding</keyword>
<sequence>MSTFTARIIASHGRHYVARDNSGALWHCIARGKKHEVAVNDCVILTDLGNSGDVTQPQAVIEKIEPRQNLFRRSDQFKDKAIAANVTQVWFVVATEPSFDPELLSRCQVACAAEAIQFTILLNKADLAALLARAEALIAPFQAIGIPVIHTSTLNGQGIDQLRHQIIGQSTVLTGQSGMGKSSLINELVPDAKATIGEISHYLDTGRHTTTTVQAYQQGPETTIIDVPGLQVFGLSHLTDEQILLAFPEFRPHLGDCRFRDCRHDQDPGCALRAAVENGSATDVRLQLLRRLLQDIR</sequence>
<dbReference type="EMBL" id="AP022345">
    <property type="protein sequence ID" value="BBU69734.1"/>
    <property type="molecule type" value="Genomic_DNA"/>
</dbReference>
<dbReference type="Gene3D" id="3.40.50.300">
    <property type="entry name" value="P-loop containing nucleotide triphosphate hydrolases"/>
    <property type="match status" value="1"/>
</dbReference>
<comment type="subcellular location">
    <subcellularLocation>
        <location evidence="3">Cytoplasm</location>
    </subcellularLocation>
</comment>
<dbReference type="InterPro" id="IPR010914">
    <property type="entry name" value="RsgA_GTPase_dom"/>
</dbReference>
<feature type="binding site" evidence="3">
    <location>
        <position position="262"/>
    </location>
    <ligand>
        <name>Zn(2+)</name>
        <dbReference type="ChEBI" id="CHEBI:29105"/>
    </ligand>
</feature>
<protein>
    <recommendedName>
        <fullName evidence="3">Small ribosomal subunit biogenesis GTPase RsgA</fullName>
        <ecNumber evidence="3">3.6.1.-</ecNumber>
    </recommendedName>
</protein>
<comment type="cofactor">
    <cofactor evidence="3">
        <name>Zn(2+)</name>
        <dbReference type="ChEBI" id="CHEBI:29105"/>
    </cofactor>
    <text evidence="3">Binds 1 zinc ion per subunit.</text>
</comment>
<dbReference type="GO" id="GO:0042274">
    <property type="term" value="P:ribosomal small subunit biogenesis"/>
    <property type="evidence" value="ECO:0007669"/>
    <property type="project" value="UniProtKB-UniRule"/>
</dbReference>
<dbReference type="CDD" id="cd01854">
    <property type="entry name" value="YjeQ_EngC"/>
    <property type="match status" value="1"/>
</dbReference>
<name>A0A7R6R5V5_9RHOO</name>
<gene>
    <name evidence="3 6" type="primary">rsgA</name>
    <name evidence="6" type="ORF">ICHIAU1_20170</name>
</gene>
<dbReference type="OrthoDB" id="9809485at2"/>
<dbReference type="GO" id="GO:0046872">
    <property type="term" value="F:metal ion binding"/>
    <property type="evidence" value="ECO:0007669"/>
    <property type="project" value="UniProtKB-KW"/>
</dbReference>
<dbReference type="PROSITE" id="PS50936">
    <property type="entry name" value="ENGC_GTPASE"/>
    <property type="match status" value="1"/>
</dbReference>
<reference evidence="7" key="1">
    <citation type="submission" date="2020-01" db="EMBL/GenBank/DDBJ databases">
        <title>Phosphoaccumulans saitamaens gen. nov., sp. nov., a polyphosphate accumulating bacterium isolated from surface river water.</title>
        <authorList>
            <person name="Watanabe K."/>
            <person name="Suda W."/>
        </authorList>
    </citation>
    <scope>NUCLEOTIDE SEQUENCE [LARGE SCALE GENOMIC DNA]</scope>
    <source>
        <strain evidence="7">ICHIAU1</strain>
    </source>
</reference>
<feature type="binding site" evidence="3">
    <location>
        <begin position="175"/>
        <end position="183"/>
    </location>
    <ligand>
        <name>GTP</name>
        <dbReference type="ChEBI" id="CHEBI:37565"/>
    </ligand>
</feature>
<feature type="domain" description="EngC GTPase" evidence="4">
    <location>
        <begin position="84"/>
        <end position="231"/>
    </location>
</feature>
<comment type="similarity">
    <text evidence="3">Belongs to the TRAFAC class YlqF/YawG GTPase family. RsgA subfamily.</text>
</comment>
<dbReference type="Pfam" id="PF03193">
    <property type="entry name" value="RsgA_GTPase"/>
    <property type="match status" value="1"/>
</dbReference>
<keyword evidence="7" id="KW-1185">Reference proteome</keyword>
<evidence type="ECO:0000256" key="3">
    <source>
        <dbReference type="HAMAP-Rule" id="MF_01820"/>
    </source>
</evidence>